<dbReference type="Pfam" id="PF00795">
    <property type="entry name" value="CN_hydrolase"/>
    <property type="match status" value="1"/>
</dbReference>
<dbReference type="InterPro" id="IPR036526">
    <property type="entry name" value="C-N_Hydrolase_sf"/>
</dbReference>
<evidence type="ECO:0000256" key="1">
    <source>
        <dbReference type="SAM" id="MobiDB-lite"/>
    </source>
</evidence>
<evidence type="ECO:0000313" key="3">
    <source>
        <dbReference type="EMBL" id="CED85504.1"/>
    </source>
</evidence>
<proteinExistence type="predicted"/>
<dbReference type="SUPFAM" id="SSF56317">
    <property type="entry name" value="Carbon-nitrogen hydrolase"/>
    <property type="match status" value="1"/>
</dbReference>
<dbReference type="Gene3D" id="3.60.110.10">
    <property type="entry name" value="Carbon-nitrogen hydrolase"/>
    <property type="match status" value="1"/>
</dbReference>
<keyword evidence="3" id="KW-0378">Hydrolase</keyword>
<dbReference type="PANTHER" id="PTHR23088:SF27">
    <property type="entry name" value="DEAMINATED GLUTATHIONE AMIDASE"/>
    <property type="match status" value="1"/>
</dbReference>
<dbReference type="PROSITE" id="PS01227">
    <property type="entry name" value="UPF0012"/>
    <property type="match status" value="1"/>
</dbReference>
<dbReference type="PANTHER" id="PTHR23088">
    <property type="entry name" value="NITRILASE-RELATED"/>
    <property type="match status" value="1"/>
</dbReference>
<dbReference type="GO" id="GO:0016787">
    <property type="term" value="F:hydrolase activity"/>
    <property type="evidence" value="ECO:0007669"/>
    <property type="project" value="UniProtKB-KW"/>
</dbReference>
<sequence length="319" mass="34974">MTKIAACQITSTPDVDHNLKISETVIRGAVKDGAKVIFLPEAADFITDSAHECFLLSAPISNHTYLKGIQSLAKELQVTILVGIHDLPEPGSAEDKEEEEGSERVFNTQVVVGTHGQIVEIYRKVHLFDVKLKGDKGETSGPNGPSEDTDQPEKRTGESLRIRPGKKICDPVSTVAGKVGLEICYDIRFPEIHSILRDKGADIIALPSAFTLKTGKAHWATLLKSIAITYQVFVVAAAQVGAHTSSRSSWGETLVFSPWGTELGRLRSMDDVPEDERSNPLKPEFVIVDLNLGEIEEVRGMIPVEGQRRIDVYNVPREV</sequence>
<dbReference type="InterPro" id="IPR001110">
    <property type="entry name" value="UPF0012_CS"/>
</dbReference>
<protein>
    <submittedName>
        <fullName evidence="3">Carbon-nitrogen hydrolase</fullName>
    </submittedName>
</protein>
<feature type="region of interest" description="Disordered" evidence="1">
    <location>
        <begin position="135"/>
        <end position="159"/>
    </location>
</feature>
<evidence type="ECO:0000259" key="2">
    <source>
        <dbReference type="PROSITE" id="PS50263"/>
    </source>
</evidence>
<accession>A0A0F7SXP5</accession>
<dbReference type="EMBL" id="LN483332">
    <property type="protein sequence ID" value="CED85504.1"/>
    <property type="molecule type" value="Genomic_DNA"/>
</dbReference>
<feature type="domain" description="CN hydrolase" evidence="2">
    <location>
        <begin position="2"/>
        <end position="292"/>
    </location>
</feature>
<dbReference type="InterPro" id="IPR003010">
    <property type="entry name" value="C-N_Hydrolase"/>
</dbReference>
<dbReference type="PROSITE" id="PS50263">
    <property type="entry name" value="CN_HYDROLASE"/>
    <property type="match status" value="1"/>
</dbReference>
<name>A0A0F7SXP5_PHARH</name>
<dbReference type="AlphaFoldDB" id="A0A0F7SXP5"/>
<organism evidence="3">
    <name type="scientific">Phaffia rhodozyma</name>
    <name type="common">Yeast</name>
    <name type="synonym">Xanthophyllomyces dendrorhous</name>
    <dbReference type="NCBI Taxonomy" id="264483"/>
    <lineage>
        <taxon>Eukaryota</taxon>
        <taxon>Fungi</taxon>
        <taxon>Dikarya</taxon>
        <taxon>Basidiomycota</taxon>
        <taxon>Agaricomycotina</taxon>
        <taxon>Tremellomycetes</taxon>
        <taxon>Cystofilobasidiales</taxon>
        <taxon>Mrakiaceae</taxon>
        <taxon>Phaffia</taxon>
    </lineage>
</organism>
<reference evidence="3" key="1">
    <citation type="submission" date="2014-08" db="EMBL/GenBank/DDBJ databases">
        <authorList>
            <person name="Sharma Rahul"/>
            <person name="Thines Marco"/>
        </authorList>
    </citation>
    <scope>NUCLEOTIDE SEQUENCE</scope>
</reference>